<reference evidence="1" key="1">
    <citation type="submission" date="2022-07" db="EMBL/GenBank/DDBJ databases">
        <title>Phylogenomic reconstructions and comparative analyses of Kickxellomycotina fungi.</title>
        <authorList>
            <person name="Reynolds N.K."/>
            <person name="Stajich J.E."/>
            <person name="Barry K."/>
            <person name="Grigoriev I.V."/>
            <person name="Crous P."/>
            <person name="Smith M.E."/>
        </authorList>
    </citation>
    <scope>NUCLEOTIDE SEQUENCE</scope>
    <source>
        <strain evidence="1">NBRC 105414</strain>
    </source>
</reference>
<accession>A0A9W8LKG3</accession>
<sequence>MRVVVAAVGAPPHPLPRLFPGPASLPPDEAAQLVLDGAARARELLQARAADGRAQLAKAQLAKAAAGAALGPQALALVAAALAERPALVREIPLDAEHVRMYAKGCWSALVAIVGAADGAHEADRIVRCAIAHPMGVAEHNSLARLLIDRAAAVSAETLFVYLDAIEASCRAQPAGDARVHNVRLAAKVFNSALDANAALAEAMAIELSSFCLSYAAVKDAADLYRRIVH</sequence>
<dbReference type="InterPro" id="IPR019312">
    <property type="entry name" value="CNOT11"/>
</dbReference>
<proteinExistence type="predicted"/>
<evidence type="ECO:0000313" key="2">
    <source>
        <dbReference type="Proteomes" id="UP001140217"/>
    </source>
</evidence>
<dbReference type="AlphaFoldDB" id="A0A9W8LKG3"/>
<dbReference type="Pfam" id="PF10155">
    <property type="entry name" value="CNOT11"/>
    <property type="match status" value="1"/>
</dbReference>
<keyword evidence="2" id="KW-1185">Reference proteome</keyword>
<organism evidence="1 2">
    <name type="scientific">Coemansia javaensis</name>
    <dbReference type="NCBI Taxonomy" id="2761396"/>
    <lineage>
        <taxon>Eukaryota</taxon>
        <taxon>Fungi</taxon>
        <taxon>Fungi incertae sedis</taxon>
        <taxon>Zoopagomycota</taxon>
        <taxon>Kickxellomycotina</taxon>
        <taxon>Kickxellomycetes</taxon>
        <taxon>Kickxellales</taxon>
        <taxon>Kickxellaceae</taxon>
        <taxon>Coemansia</taxon>
    </lineage>
</organism>
<evidence type="ECO:0000313" key="1">
    <source>
        <dbReference type="EMBL" id="KAJ2785424.1"/>
    </source>
</evidence>
<dbReference type="Proteomes" id="UP001140217">
    <property type="component" value="Unassembled WGS sequence"/>
</dbReference>
<protein>
    <submittedName>
        <fullName evidence="1">Uncharacterized protein</fullName>
    </submittedName>
</protein>
<gene>
    <name evidence="1" type="ORF">H4R18_000507</name>
</gene>
<name>A0A9W8LKG3_9FUNG</name>
<dbReference type="EMBL" id="JANBUL010000011">
    <property type="protein sequence ID" value="KAJ2785424.1"/>
    <property type="molecule type" value="Genomic_DNA"/>
</dbReference>
<dbReference type="OrthoDB" id="10265389at2759"/>
<dbReference type="GO" id="GO:0030014">
    <property type="term" value="C:CCR4-NOT complex"/>
    <property type="evidence" value="ECO:0007669"/>
    <property type="project" value="InterPro"/>
</dbReference>
<comment type="caution">
    <text evidence="1">The sequence shown here is derived from an EMBL/GenBank/DDBJ whole genome shotgun (WGS) entry which is preliminary data.</text>
</comment>